<accession>I7LV56</accession>
<feature type="compositionally biased region" description="Low complexity" evidence="1">
    <location>
        <begin position="19"/>
        <end position="37"/>
    </location>
</feature>
<feature type="domain" description="USP" evidence="2">
    <location>
        <begin position="494"/>
        <end position="961"/>
    </location>
</feature>
<dbReference type="Gene3D" id="3.90.70.10">
    <property type="entry name" value="Cysteine proteinases"/>
    <property type="match status" value="1"/>
</dbReference>
<dbReference type="InterPro" id="IPR028889">
    <property type="entry name" value="USP"/>
</dbReference>
<dbReference type="InterPro" id="IPR038765">
    <property type="entry name" value="Papain-like_cys_pep_sf"/>
</dbReference>
<keyword evidence="3" id="KW-0378">Hydrolase</keyword>
<dbReference type="RefSeq" id="XP_001017499.2">
    <property type="nucleotide sequence ID" value="XM_001017499.2"/>
</dbReference>
<feature type="region of interest" description="Disordered" evidence="1">
    <location>
        <begin position="443"/>
        <end position="497"/>
    </location>
</feature>
<proteinExistence type="predicted"/>
<evidence type="ECO:0000313" key="4">
    <source>
        <dbReference type="Proteomes" id="UP000009168"/>
    </source>
</evidence>
<dbReference type="AlphaFoldDB" id="I7LV56"/>
<organism evidence="3 4">
    <name type="scientific">Tetrahymena thermophila (strain SB210)</name>
    <dbReference type="NCBI Taxonomy" id="312017"/>
    <lineage>
        <taxon>Eukaryota</taxon>
        <taxon>Sar</taxon>
        <taxon>Alveolata</taxon>
        <taxon>Ciliophora</taxon>
        <taxon>Intramacronucleata</taxon>
        <taxon>Oligohymenophorea</taxon>
        <taxon>Hymenostomatida</taxon>
        <taxon>Tetrahymenina</taxon>
        <taxon>Tetrahymenidae</taxon>
        <taxon>Tetrahymena</taxon>
    </lineage>
</organism>
<dbReference type="InterPro" id="IPR001394">
    <property type="entry name" value="Peptidase_C19_UCH"/>
</dbReference>
<evidence type="ECO:0000259" key="2">
    <source>
        <dbReference type="PROSITE" id="PS50235"/>
    </source>
</evidence>
<dbReference type="InParanoid" id="I7LV56"/>
<evidence type="ECO:0000256" key="1">
    <source>
        <dbReference type="SAM" id="MobiDB-lite"/>
    </source>
</evidence>
<feature type="region of interest" description="Disordered" evidence="1">
    <location>
        <begin position="237"/>
        <end position="258"/>
    </location>
</feature>
<reference evidence="4" key="1">
    <citation type="journal article" date="2006" name="PLoS Biol.">
        <title>Macronuclear genome sequence of the ciliate Tetrahymena thermophila, a model eukaryote.</title>
        <authorList>
            <person name="Eisen J.A."/>
            <person name="Coyne R.S."/>
            <person name="Wu M."/>
            <person name="Wu D."/>
            <person name="Thiagarajan M."/>
            <person name="Wortman J.R."/>
            <person name="Badger J.H."/>
            <person name="Ren Q."/>
            <person name="Amedeo P."/>
            <person name="Jones K.M."/>
            <person name="Tallon L.J."/>
            <person name="Delcher A.L."/>
            <person name="Salzberg S.L."/>
            <person name="Silva J.C."/>
            <person name="Haas B.J."/>
            <person name="Majoros W.H."/>
            <person name="Farzad M."/>
            <person name="Carlton J.M."/>
            <person name="Smith R.K. Jr."/>
            <person name="Garg J."/>
            <person name="Pearlman R.E."/>
            <person name="Karrer K.M."/>
            <person name="Sun L."/>
            <person name="Manning G."/>
            <person name="Elde N.C."/>
            <person name="Turkewitz A.P."/>
            <person name="Asai D.J."/>
            <person name="Wilkes D.E."/>
            <person name="Wang Y."/>
            <person name="Cai H."/>
            <person name="Collins K."/>
            <person name="Stewart B.A."/>
            <person name="Lee S.R."/>
            <person name="Wilamowska K."/>
            <person name="Weinberg Z."/>
            <person name="Ruzzo W.L."/>
            <person name="Wloga D."/>
            <person name="Gaertig J."/>
            <person name="Frankel J."/>
            <person name="Tsao C.-C."/>
            <person name="Gorovsky M.A."/>
            <person name="Keeling P.J."/>
            <person name="Waller R.F."/>
            <person name="Patron N.J."/>
            <person name="Cherry J.M."/>
            <person name="Stover N.A."/>
            <person name="Krieger C.J."/>
            <person name="del Toro C."/>
            <person name="Ryder H.F."/>
            <person name="Williamson S.C."/>
            <person name="Barbeau R.A."/>
            <person name="Hamilton E.P."/>
            <person name="Orias E."/>
        </authorList>
    </citation>
    <scope>NUCLEOTIDE SEQUENCE [LARGE SCALE GENOMIC DNA]</scope>
    <source>
        <strain evidence="4">SB210</strain>
    </source>
</reference>
<dbReference type="GO" id="GO:0004843">
    <property type="term" value="F:cysteine-type deubiquitinase activity"/>
    <property type="evidence" value="ECO:0007669"/>
    <property type="project" value="InterPro"/>
</dbReference>
<dbReference type="EMBL" id="GG662666">
    <property type="protein sequence ID" value="EAR97254.2"/>
    <property type="molecule type" value="Genomic_DNA"/>
</dbReference>
<dbReference type="SUPFAM" id="SSF54001">
    <property type="entry name" value="Cysteine proteinases"/>
    <property type="match status" value="1"/>
</dbReference>
<dbReference type="GeneID" id="7828092"/>
<sequence length="963" mass="111951">MLFLKSQKKPFFTKKTLANQQSQSQNTQNQINNNPQNKVDENFKIYNENDYINQIKLQNDKFKTLNPLEIQGSSHKEICQQNLNIDIQRKKNPQKLLQPIQTLDPQRSIERASLHSNSIAATSSRNDQTFLYQNGKKFRGGQKLQKLNDINFNDKEFTPWEQKNTVDLLDVCQEEDILTNFHGQHLDKEFKIGYNKNHHHNFYLKSLKLNNQIDEDKIIKKTNNRESYQTTVLNQNRNRLNDSQDSNSNSTGSNSNLLNFSNQLKSVATYKQLINNTNSQESSKMENYLSTSQLNNIDIQDIQNKNDIIKYGRIQNITPKGQKGRCKSVVKERTDKSSLNNNSFANNYHYHNLTINTDNVQIENPGINTLFSNPFQKNNEYEQQCTNFDMQDISTRLQTFDESNSRCIKSRKNKHLKTLSINSQNFSEQAYIKDSISSYQMLKQSSLGRSHTPKTNQNKRLSNNSRNITLNGDTPISLRPIYTPVGTSGARGERGLQDRGNTSFMNSVLQVFRYLEIYSQEILNYETQEGGNPPFIFFLKSIFKDLSENREPVKYTQFINFIYTSSNQFKKNETGDVDNFIEYLIQETLTTLIKFQQNNSNQSITCSKNHSSSQQQALNKSSSYLQTEYENMKIDQSTNFLQKHSINILSRPKQSRMGNFISNQTQETQIDTLDNDNFEIFQQSDYCLFESSEFGMKKLKGSQKEGQLQNLGNLINATINFDVKLSLEDKKVKVFLPCLPEFREIDKQIIDIYNKFVQSIEHSNILNLSQLFFGVSKVTYCCLNCQRLDEQLNDINLFKIIKIYDDSEYSLGERVVQTGFFQYHVCKTCKIETKFIQKLVYYTLPKYFFISIQKQSNFKLQFCSNGIKPPSSSSSLPNKKQGKCLCDTQNFQIETIYKSQVQYSLKGQILNQQGSSKFSTLIQPQNQAKEEPMINLFSDQYFKQRNKFANENVKIMIYERIDN</sequence>
<evidence type="ECO:0000313" key="3">
    <source>
        <dbReference type="EMBL" id="EAR97254.2"/>
    </source>
</evidence>
<gene>
    <name evidence="3" type="ORF">TTHERM_00334310</name>
</gene>
<dbReference type="Pfam" id="PF00443">
    <property type="entry name" value="UCH"/>
    <property type="match status" value="1"/>
</dbReference>
<name>I7LV56_TETTS</name>
<keyword evidence="4" id="KW-1185">Reference proteome</keyword>
<dbReference type="GO" id="GO:0016579">
    <property type="term" value="P:protein deubiquitination"/>
    <property type="evidence" value="ECO:0007669"/>
    <property type="project" value="InterPro"/>
</dbReference>
<dbReference type="KEGG" id="tet:TTHERM_00334310"/>
<protein>
    <submittedName>
        <fullName evidence="3">Ubiquitin carboxy-terminal hydrolase</fullName>
    </submittedName>
</protein>
<dbReference type="Proteomes" id="UP000009168">
    <property type="component" value="Unassembled WGS sequence"/>
</dbReference>
<dbReference type="PROSITE" id="PS50235">
    <property type="entry name" value="USP_3"/>
    <property type="match status" value="1"/>
</dbReference>
<feature type="region of interest" description="Disordered" evidence="1">
    <location>
        <begin position="17"/>
        <end position="37"/>
    </location>
</feature>
<feature type="compositionally biased region" description="Polar residues" evidence="1">
    <location>
        <begin position="443"/>
        <end position="474"/>
    </location>
</feature>